<feature type="repeat" description="TPR" evidence="3">
    <location>
        <begin position="251"/>
        <end position="284"/>
    </location>
</feature>
<keyword evidence="2 3" id="KW-0802">TPR repeat</keyword>
<dbReference type="WBParaSite" id="PDA_v2.g708.t1">
    <property type="protein sequence ID" value="PDA_v2.g708.t1"/>
    <property type="gene ID" value="PDA_v2.g708"/>
</dbReference>
<name>A0A914QYR8_9BILA</name>
<protein>
    <submittedName>
        <fullName evidence="5">Uncharacterized protein</fullName>
    </submittedName>
</protein>
<dbReference type="SUPFAM" id="SSF82199">
    <property type="entry name" value="SET domain"/>
    <property type="match status" value="1"/>
</dbReference>
<evidence type="ECO:0000256" key="3">
    <source>
        <dbReference type="PROSITE-ProRule" id="PRU00339"/>
    </source>
</evidence>
<reference evidence="5" key="1">
    <citation type="submission" date="2022-11" db="UniProtKB">
        <authorList>
            <consortium name="WormBaseParasite"/>
        </authorList>
    </citation>
    <scope>IDENTIFICATION</scope>
</reference>
<dbReference type="PANTHER" id="PTHR47643:SF2">
    <property type="entry name" value="TPR DOMAIN PROTEIN (AFU_ORTHOLOGUE AFUA_5G12710)"/>
    <property type="match status" value="1"/>
</dbReference>
<evidence type="ECO:0000313" key="4">
    <source>
        <dbReference type="Proteomes" id="UP000887578"/>
    </source>
</evidence>
<keyword evidence="1" id="KW-0677">Repeat</keyword>
<dbReference type="InterPro" id="IPR011990">
    <property type="entry name" value="TPR-like_helical_dom_sf"/>
</dbReference>
<dbReference type="InterPro" id="IPR019734">
    <property type="entry name" value="TPR_rpt"/>
</dbReference>
<evidence type="ECO:0000256" key="2">
    <source>
        <dbReference type="ARBA" id="ARBA00022803"/>
    </source>
</evidence>
<proteinExistence type="predicted"/>
<sequence length="435" mass="49671">MDEDSESRPHRTPDEEKIRWGLMLLDFEKKNNTVSRNRVLQGGSHCCKTPFEELKPIKLCEMKVPMIHRGKYLVCKVVGKPYSILGIAKPSPIIGVNTLIEDLNGDVEEASAFNFPLKPDENWLCPGTILLIKEPWLQYISESKTPFIRIESPSDIIFVDPADEKFLIKVGAEKWYISMSKDAEFWRTKANECYKNEKFEEALFLYERGIRCNPENPVLYLNKSAACLKMDAFYMAFKAAEIGLDKGGNREKALFRMGQAKYGIREWEDAKKYFTEALNEFPKHASVQVKRAADRLAEQNHGKYNFKKMFDDSKKEKPSLDVADYKGPIEIADIPGKGRGIIATTDIKEGTILVVSKPFASGYKQDLPEEFIQFLPDDLPQHILQVINAMQNLQNNPEKGIEIYKLYAGDSIAEYEDIPFGKSYTEIFVASKNCK</sequence>
<dbReference type="InterPro" id="IPR013105">
    <property type="entry name" value="TPR_2"/>
</dbReference>
<dbReference type="InterPro" id="IPR046341">
    <property type="entry name" value="SET_dom_sf"/>
</dbReference>
<dbReference type="AlphaFoldDB" id="A0A914QYR8"/>
<evidence type="ECO:0000313" key="5">
    <source>
        <dbReference type="WBParaSite" id="PDA_v2.g708.t1"/>
    </source>
</evidence>
<dbReference type="Pfam" id="PF07719">
    <property type="entry name" value="TPR_2"/>
    <property type="match status" value="1"/>
</dbReference>
<keyword evidence="4" id="KW-1185">Reference proteome</keyword>
<dbReference type="PANTHER" id="PTHR47643">
    <property type="entry name" value="TPR DOMAIN PROTEIN (AFU_ORTHOLOGUE AFUA_5G12710)"/>
    <property type="match status" value="1"/>
</dbReference>
<dbReference type="PROSITE" id="PS50005">
    <property type="entry name" value="TPR"/>
    <property type="match status" value="2"/>
</dbReference>
<accession>A0A914QYR8</accession>
<dbReference type="Gene3D" id="1.25.40.10">
    <property type="entry name" value="Tetratricopeptide repeat domain"/>
    <property type="match status" value="1"/>
</dbReference>
<evidence type="ECO:0000256" key="1">
    <source>
        <dbReference type="ARBA" id="ARBA00022737"/>
    </source>
</evidence>
<dbReference type="SMART" id="SM00028">
    <property type="entry name" value="TPR"/>
    <property type="match status" value="2"/>
</dbReference>
<dbReference type="Proteomes" id="UP000887578">
    <property type="component" value="Unplaced"/>
</dbReference>
<organism evidence="4 5">
    <name type="scientific">Panagrolaimus davidi</name>
    <dbReference type="NCBI Taxonomy" id="227884"/>
    <lineage>
        <taxon>Eukaryota</taxon>
        <taxon>Metazoa</taxon>
        <taxon>Ecdysozoa</taxon>
        <taxon>Nematoda</taxon>
        <taxon>Chromadorea</taxon>
        <taxon>Rhabditida</taxon>
        <taxon>Tylenchina</taxon>
        <taxon>Panagrolaimomorpha</taxon>
        <taxon>Panagrolaimoidea</taxon>
        <taxon>Panagrolaimidae</taxon>
        <taxon>Panagrolaimus</taxon>
    </lineage>
</organism>
<feature type="repeat" description="TPR" evidence="3">
    <location>
        <begin position="183"/>
        <end position="216"/>
    </location>
</feature>
<dbReference type="SUPFAM" id="SSF48452">
    <property type="entry name" value="TPR-like"/>
    <property type="match status" value="1"/>
</dbReference>
<dbReference type="InterPro" id="IPR053209">
    <property type="entry name" value="Gramillin-biosynth_MTr"/>
</dbReference>